<keyword evidence="3" id="KW-1185">Reference proteome</keyword>
<feature type="domain" description="Transglutaminase-like" evidence="1">
    <location>
        <begin position="55"/>
        <end position="152"/>
    </location>
</feature>
<accession>A0ABP7H6E3</accession>
<sequence>MFKRHPFLYLVRFRLLSKNTNIETIADYSYNNHNSKDEIPECFYEINSRIFESYKPKTDLDKVKCLSLWLHKHIKKGPGLSVSSDVALKIMLEGKGGVCSDMVQIFNNFCVINDIKVREWGATLAPFSKNYGGHSFNEVYCKELSKWVLIDPYWGILFFNKLKLPLSVIETYKIIRENISEINYVVIDKNEVLQKENVYKNYLNPDIAPFLICGYHNKTYDKFLKVTRPYLPVFITHFTVFLLNKSYSYKFPLDNYKNIFIKH</sequence>
<reference evidence="3" key="1">
    <citation type="journal article" date="2019" name="Int. J. Syst. Evol. Microbiol.">
        <title>The Global Catalogue of Microorganisms (GCM) 10K type strain sequencing project: providing services to taxonomists for standard genome sequencing and annotation.</title>
        <authorList>
            <consortium name="The Broad Institute Genomics Platform"/>
            <consortium name="The Broad Institute Genome Sequencing Center for Infectious Disease"/>
            <person name="Wu L."/>
            <person name="Ma J."/>
        </authorList>
    </citation>
    <scope>NUCLEOTIDE SEQUENCE [LARGE SCALE GENOMIC DNA]</scope>
    <source>
        <strain evidence="3">JCM 17525</strain>
    </source>
</reference>
<dbReference type="Gene3D" id="3.10.620.30">
    <property type="match status" value="1"/>
</dbReference>
<name>A0ABP7H6E3_9FLAO</name>
<dbReference type="Proteomes" id="UP001501456">
    <property type="component" value="Unassembled WGS sequence"/>
</dbReference>
<protein>
    <recommendedName>
        <fullName evidence="1">Transglutaminase-like domain-containing protein</fullName>
    </recommendedName>
</protein>
<dbReference type="InterPro" id="IPR002931">
    <property type="entry name" value="Transglutaminase-like"/>
</dbReference>
<dbReference type="SUPFAM" id="SSF54001">
    <property type="entry name" value="Cysteine proteinases"/>
    <property type="match status" value="1"/>
</dbReference>
<dbReference type="Pfam" id="PF01841">
    <property type="entry name" value="Transglut_core"/>
    <property type="match status" value="1"/>
</dbReference>
<organism evidence="2 3">
    <name type="scientific">Corallibacter vietnamensis</name>
    <dbReference type="NCBI Taxonomy" id="904130"/>
    <lineage>
        <taxon>Bacteria</taxon>
        <taxon>Pseudomonadati</taxon>
        <taxon>Bacteroidota</taxon>
        <taxon>Flavobacteriia</taxon>
        <taxon>Flavobacteriales</taxon>
        <taxon>Flavobacteriaceae</taxon>
        <taxon>Corallibacter</taxon>
    </lineage>
</organism>
<dbReference type="EMBL" id="BAABBI010000001">
    <property type="protein sequence ID" value="GAA3784389.1"/>
    <property type="molecule type" value="Genomic_DNA"/>
</dbReference>
<comment type="caution">
    <text evidence="2">The sequence shown here is derived from an EMBL/GenBank/DDBJ whole genome shotgun (WGS) entry which is preliminary data.</text>
</comment>
<proteinExistence type="predicted"/>
<gene>
    <name evidence="2" type="ORF">GCM10022271_15960</name>
</gene>
<evidence type="ECO:0000313" key="2">
    <source>
        <dbReference type="EMBL" id="GAA3784389.1"/>
    </source>
</evidence>
<evidence type="ECO:0000313" key="3">
    <source>
        <dbReference type="Proteomes" id="UP001501456"/>
    </source>
</evidence>
<evidence type="ECO:0000259" key="1">
    <source>
        <dbReference type="Pfam" id="PF01841"/>
    </source>
</evidence>
<dbReference type="InterPro" id="IPR038765">
    <property type="entry name" value="Papain-like_cys_pep_sf"/>
</dbReference>